<evidence type="ECO:0000256" key="5">
    <source>
        <dbReference type="SAM" id="MobiDB-lite"/>
    </source>
</evidence>
<feature type="transmembrane region" description="Helical" evidence="6">
    <location>
        <begin position="328"/>
        <end position="349"/>
    </location>
</feature>
<feature type="region of interest" description="Disordered" evidence="5">
    <location>
        <begin position="222"/>
        <end position="259"/>
    </location>
</feature>
<dbReference type="Pfam" id="PF07690">
    <property type="entry name" value="MFS_1"/>
    <property type="match status" value="1"/>
</dbReference>
<feature type="transmembrane region" description="Helical" evidence="6">
    <location>
        <begin position="199"/>
        <end position="217"/>
    </location>
</feature>
<feature type="transmembrane region" description="Helical" evidence="6">
    <location>
        <begin position="100"/>
        <end position="120"/>
    </location>
</feature>
<comment type="caution">
    <text evidence="8">The sequence shown here is derived from an EMBL/GenBank/DDBJ whole genome shotgun (WGS) entry which is preliminary data.</text>
</comment>
<dbReference type="AlphaFoldDB" id="A0AAD3HJ13"/>
<dbReference type="GO" id="GO:0016020">
    <property type="term" value="C:membrane"/>
    <property type="evidence" value="ECO:0007669"/>
    <property type="project" value="UniProtKB-SubCell"/>
</dbReference>
<dbReference type="PRINTS" id="PR01035">
    <property type="entry name" value="TCRTETA"/>
</dbReference>
<dbReference type="PROSITE" id="PS50850">
    <property type="entry name" value="MFS"/>
    <property type="match status" value="1"/>
</dbReference>
<feature type="compositionally biased region" description="Basic and acidic residues" evidence="5">
    <location>
        <begin position="288"/>
        <end position="302"/>
    </location>
</feature>
<dbReference type="PANTHER" id="PTHR24002:SF3">
    <property type="entry name" value="SOLUTE CARRIER FAMILY 22 MEMBER 18"/>
    <property type="match status" value="1"/>
</dbReference>
<dbReference type="GO" id="GO:0005635">
    <property type="term" value="C:nuclear envelope"/>
    <property type="evidence" value="ECO:0007669"/>
    <property type="project" value="TreeGrafter"/>
</dbReference>
<feature type="transmembrane region" description="Helical" evidence="6">
    <location>
        <begin position="21"/>
        <end position="52"/>
    </location>
</feature>
<keyword evidence="2 6" id="KW-0812">Transmembrane</keyword>
<dbReference type="InterPro" id="IPR011701">
    <property type="entry name" value="MFS"/>
</dbReference>
<keyword evidence="4 6" id="KW-0472">Membrane</keyword>
<keyword evidence="9" id="KW-1185">Reference proteome</keyword>
<evidence type="ECO:0000256" key="2">
    <source>
        <dbReference type="ARBA" id="ARBA00022692"/>
    </source>
</evidence>
<dbReference type="InterPro" id="IPR001958">
    <property type="entry name" value="Tet-R_TetA/multi-R_MdtG-like"/>
</dbReference>
<dbReference type="Gene3D" id="1.20.1250.20">
    <property type="entry name" value="MFS general substrate transporter like domains"/>
    <property type="match status" value="1"/>
</dbReference>
<feature type="region of interest" description="Disordered" evidence="5">
    <location>
        <begin position="555"/>
        <end position="576"/>
    </location>
</feature>
<reference evidence="8 9" key="1">
    <citation type="journal article" date="2021" name="Sci. Rep.">
        <title>Genome sequencing of the multicellular alga Astrephomene provides insights into convergent evolution of germ-soma differentiation.</title>
        <authorList>
            <person name="Yamashita S."/>
            <person name="Yamamoto K."/>
            <person name="Matsuzaki R."/>
            <person name="Suzuki S."/>
            <person name="Yamaguchi H."/>
            <person name="Hirooka S."/>
            <person name="Minakuchi Y."/>
            <person name="Miyagishima S."/>
            <person name="Kawachi M."/>
            <person name="Toyoda A."/>
            <person name="Nozaki H."/>
        </authorList>
    </citation>
    <scope>NUCLEOTIDE SEQUENCE [LARGE SCALE GENOMIC DNA]</scope>
    <source>
        <strain evidence="8 9">NIES-4017</strain>
    </source>
</reference>
<feature type="domain" description="Major facilitator superfamily (MFS) profile" evidence="7">
    <location>
        <begin position="34"/>
        <end position="551"/>
    </location>
</feature>
<evidence type="ECO:0000256" key="3">
    <source>
        <dbReference type="ARBA" id="ARBA00022989"/>
    </source>
</evidence>
<feature type="transmembrane region" description="Helical" evidence="6">
    <location>
        <begin position="457"/>
        <end position="474"/>
    </location>
</feature>
<name>A0AAD3HJ13_9CHLO</name>
<feature type="compositionally biased region" description="Basic and acidic residues" evidence="5">
    <location>
        <begin position="555"/>
        <end position="574"/>
    </location>
</feature>
<feature type="transmembrane region" description="Helical" evidence="6">
    <location>
        <begin position="361"/>
        <end position="383"/>
    </location>
</feature>
<evidence type="ECO:0000313" key="9">
    <source>
        <dbReference type="Proteomes" id="UP001054857"/>
    </source>
</evidence>
<dbReference type="PANTHER" id="PTHR24002">
    <property type="entry name" value="SOLUTE CARRIER FAMILY 22 MEMBER 18"/>
    <property type="match status" value="1"/>
</dbReference>
<dbReference type="GO" id="GO:0022857">
    <property type="term" value="F:transmembrane transporter activity"/>
    <property type="evidence" value="ECO:0007669"/>
    <property type="project" value="InterPro"/>
</dbReference>
<feature type="transmembrane region" description="Helical" evidence="6">
    <location>
        <begin position="421"/>
        <end position="445"/>
    </location>
</feature>
<evidence type="ECO:0000256" key="4">
    <source>
        <dbReference type="ARBA" id="ARBA00023136"/>
    </source>
</evidence>
<organism evidence="8 9">
    <name type="scientific">Astrephomene gubernaculifera</name>
    <dbReference type="NCBI Taxonomy" id="47775"/>
    <lineage>
        <taxon>Eukaryota</taxon>
        <taxon>Viridiplantae</taxon>
        <taxon>Chlorophyta</taxon>
        <taxon>core chlorophytes</taxon>
        <taxon>Chlorophyceae</taxon>
        <taxon>CS clade</taxon>
        <taxon>Chlamydomonadales</taxon>
        <taxon>Astrephomenaceae</taxon>
        <taxon>Astrephomene</taxon>
    </lineage>
</organism>
<feature type="transmembrane region" description="Helical" evidence="6">
    <location>
        <begin position="520"/>
        <end position="539"/>
    </location>
</feature>
<dbReference type="InterPro" id="IPR036259">
    <property type="entry name" value="MFS_trans_sf"/>
</dbReference>
<evidence type="ECO:0000256" key="6">
    <source>
        <dbReference type="SAM" id="Phobius"/>
    </source>
</evidence>
<evidence type="ECO:0000313" key="8">
    <source>
        <dbReference type="EMBL" id="GFR42607.1"/>
    </source>
</evidence>
<evidence type="ECO:0000259" key="7">
    <source>
        <dbReference type="PROSITE" id="PS50850"/>
    </source>
</evidence>
<proteinExistence type="predicted"/>
<feature type="region of interest" description="Disordered" evidence="5">
    <location>
        <begin position="274"/>
        <end position="302"/>
    </location>
</feature>
<sequence>MVHHSNDSDASSGRDKRRRRFLGFPLPSHSVTAYQLVVYTNVVLYSICWMAQVPVLPYLVEKLGAAGSTQYGRLQTAFSALQFIGGLISGPLMDRYGPRFLFALSFAASLSSYALTATATSMGGLYLARLPTIMQHAVLAARAIVTQLSSDSDRARVLGFVAVSYSVGFTLGPAVGGWLGGSGGGGSGGGGGEWLQGPAVAAAVGSAVSLVSVLLLLPDLPPPGSPHPHPHPSGHPPPHHSAAGDAPTAASCSSGAAEDPNTAATAAAKAAAAAATAQEEEGTGADGGSKEREAGAAARERAAGGVGARQMMLAFVEVSRRPGVRPLLLGKLLVGLGSAVFQSMFPVLLKRQYGLDPRHNGLVMSYVGGLLLAGQALLVGPVISTLGEPATERSCVAALAATFLALAASITSASSSSSSSLVASLSSSAAAAGVGAAGAAGGVAAGAAAGAAAWGSLWQLLVLMVPYSVAGMLYNNASTSRLTKAVLPQQRGTALSLDMSLSSGVRMLAPALGAAAADSYGSMAVPALSAVLTGAFLLAMQLRLVEIPVAEVGGKQKKEGGDEGKQEGVAEGGKEGMTAVGRWGLLRRWGPK</sequence>
<accession>A0AAD3HJ13</accession>
<feature type="transmembrane region" description="Helical" evidence="6">
    <location>
        <begin position="157"/>
        <end position="179"/>
    </location>
</feature>
<dbReference type="EMBL" id="BMAR01000003">
    <property type="protein sequence ID" value="GFR42607.1"/>
    <property type="molecule type" value="Genomic_DNA"/>
</dbReference>
<protein>
    <recommendedName>
        <fullName evidence="7">Major facilitator superfamily (MFS) profile domain-containing protein</fullName>
    </recommendedName>
</protein>
<gene>
    <name evidence="8" type="ORF">Agub_g3538</name>
</gene>
<dbReference type="SUPFAM" id="SSF103473">
    <property type="entry name" value="MFS general substrate transporter"/>
    <property type="match status" value="1"/>
</dbReference>
<dbReference type="Proteomes" id="UP001054857">
    <property type="component" value="Unassembled WGS sequence"/>
</dbReference>
<comment type="subcellular location">
    <subcellularLocation>
        <location evidence="1">Membrane</location>
        <topology evidence="1">Multi-pass membrane protein</topology>
    </subcellularLocation>
</comment>
<keyword evidence="3 6" id="KW-1133">Transmembrane helix</keyword>
<dbReference type="InterPro" id="IPR020846">
    <property type="entry name" value="MFS_dom"/>
</dbReference>
<evidence type="ECO:0000256" key="1">
    <source>
        <dbReference type="ARBA" id="ARBA00004141"/>
    </source>
</evidence>
<feature type="transmembrane region" description="Helical" evidence="6">
    <location>
        <begin position="395"/>
        <end position="415"/>
    </location>
</feature>
<feature type="compositionally biased region" description="Pro residues" evidence="5">
    <location>
        <begin position="222"/>
        <end position="236"/>
    </location>
</feature>